<comment type="caution">
    <text evidence="1">The sequence shown here is derived from an EMBL/GenBank/DDBJ whole genome shotgun (WGS) entry which is preliminary data.</text>
</comment>
<organism evidence="1 2">
    <name type="scientific">Bugula neritina</name>
    <name type="common">Brown bryozoan</name>
    <name type="synonym">Sertularia neritina</name>
    <dbReference type="NCBI Taxonomy" id="10212"/>
    <lineage>
        <taxon>Eukaryota</taxon>
        <taxon>Metazoa</taxon>
        <taxon>Spiralia</taxon>
        <taxon>Lophotrochozoa</taxon>
        <taxon>Bryozoa</taxon>
        <taxon>Gymnolaemata</taxon>
        <taxon>Cheilostomatida</taxon>
        <taxon>Flustrina</taxon>
        <taxon>Buguloidea</taxon>
        <taxon>Bugulidae</taxon>
        <taxon>Bugula</taxon>
    </lineage>
</organism>
<evidence type="ECO:0000313" key="2">
    <source>
        <dbReference type="Proteomes" id="UP000593567"/>
    </source>
</evidence>
<dbReference type="AlphaFoldDB" id="A0A7J7KK32"/>
<gene>
    <name evidence="1" type="ORF">EB796_002616</name>
</gene>
<accession>A0A7J7KK32</accession>
<proteinExistence type="predicted"/>
<dbReference type="Proteomes" id="UP000593567">
    <property type="component" value="Unassembled WGS sequence"/>
</dbReference>
<name>A0A7J7KK32_BUGNE</name>
<reference evidence="1" key="1">
    <citation type="submission" date="2020-06" db="EMBL/GenBank/DDBJ databases">
        <title>Draft genome of Bugula neritina, a colonial animal packing powerful symbionts and potential medicines.</title>
        <authorList>
            <person name="Rayko M."/>
        </authorList>
    </citation>
    <scope>NUCLEOTIDE SEQUENCE [LARGE SCALE GENOMIC DNA]</scope>
    <source>
        <strain evidence="1">Kwan_BN1</strain>
    </source>
</reference>
<protein>
    <submittedName>
        <fullName evidence="1">Uncharacterized protein</fullName>
    </submittedName>
</protein>
<sequence length="69" mass="7619">MSQTASIDMLLLLSRLNSLSIITSNSCQVFNVVVLKFKCNTHVILIVSSYALCCSIHLNLPLIMHKGVE</sequence>
<dbReference type="EMBL" id="VXIV02000308">
    <property type="protein sequence ID" value="KAF6039070.1"/>
    <property type="molecule type" value="Genomic_DNA"/>
</dbReference>
<keyword evidence="2" id="KW-1185">Reference proteome</keyword>
<evidence type="ECO:0000313" key="1">
    <source>
        <dbReference type="EMBL" id="KAF6039070.1"/>
    </source>
</evidence>